<sequence>MSYRQDVEAALEAFSVVAQLGNSTLLRHELVVEYLDAPHRPPSRLPSGKVAVYGFWANGCWLKIGKVGSNSHARYTSQHYNPGSAPSTLAASLRGDEAMTTIAGFDAAFPGAWIKEYTCRANILMAADKPREMLSLLEAFLHLRLRPRYER</sequence>
<protein>
    <recommendedName>
        <fullName evidence="3">GIY-YIG nuclease family protein</fullName>
    </recommendedName>
</protein>
<reference evidence="1 2" key="1">
    <citation type="submission" date="2023-08" db="EMBL/GenBank/DDBJ databases">
        <title>Implementing the SeqCode for naming new Mesorhizobium species isolated from Vachellia karroo root nodules.</title>
        <authorList>
            <person name="Van Lill M."/>
        </authorList>
    </citation>
    <scope>NUCLEOTIDE SEQUENCE [LARGE SCALE GENOMIC DNA]</scope>
    <source>
        <strain evidence="1 2">VK24D</strain>
    </source>
</reference>
<gene>
    <name evidence="1" type="ORF">RFN28_00815</name>
</gene>
<dbReference type="EMBL" id="JAVIIW010000001">
    <property type="protein sequence ID" value="MDX8477012.1"/>
    <property type="molecule type" value="Genomic_DNA"/>
</dbReference>
<evidence type="ECO:0000313" key="2">
    <source>
        <dbReference type="Proteomes" id="UP001287059"/>
    </source>
</evidence>
<evidence type="ECO:0008006" key="3">
    <source>
        <dbReference type="Google" id="ProtNLM"/>
    </source>
</evidence>
<evidence type="ECO:0000313" key="1">
    <source>
        <dbReference type="EMBL" id="MDX8477012.1"/>
    </source>
</evidence>
<proteinExistence type="predicted"/>
<comment type="caution">
    <text evidence="1">The sequence shown here is derived from an EMBL/GenBank/DDBJ whole genome shotgun (WGS) entry which is preliminary data.</text>
</comment>
<dbReference type="Proteomes" id="UP001287059">
    <property type="component" value="Unassembled WGS sequence"/>
</dbReference>
<organism evidence="1 2">
    <name type="scientific">Mesorhizobium album</name>
    <dbReference type="NCBI Taxonomy" id="3072314"/>
    <lineage>
        <taxon>Bacteria</taxon>
        <taxon>Pseudomonadati</taxon>
        <taxon>Pseudomonadota</taxon>
        <taxon>Alphaproteobacteria</taxon>
        <taxon>Hyphomicrobiales</taxon>
        <taxon>Phyllobacteriaceae</taxon>
        <taxon>Mesorhizobium</taxon>
    </lineage>
</organism>
<accession>A0ABU4XQK6</accession>
<keyword evidence="2" id="KW-1185">Reference proteome</keyword>
<dbReference type="RefSeq" id="WP_320285459.1">
    <property type="nucleotide sequence ID" value="NZ_JAVIIW010000001.1"/>
</dbReference>
<name>A0ABU4XQK6_9HYPH</name>